<organism evidence="1 2">
    <name type="scientific">Clonorchis sinensis</name>
    <name type="common">Chinese liver fluke</name>
    <dbReference type="NCBI Taxonomy" id="79923"/>
    <lineage>
        <taxon>Eukaryota</taxon>
        <taxon>Metazoa</taxon>
        <taxon>Spiralia</taxon>
        <taxon>Lophotrochozoa</taxon>
        <taxon>Platyhelminthes</taxon>
        <taxon>Trematoda</taxon>
        <taxon>Digenea</taxon>
        <taxon>Opisthorchiida</taxon>
        <taxon>Opisthorchiata</taxon>
        <taxon>Opisthorchiidae</taxon>
        <taxon>Clonorchis</taxon>
    </lineage>
</organism>
<name>G7YMF7_CLOSI</name>
<dbReference type="AlphaFoldDB" id="G7YMF7"/>
<evidence type="ECO:0000313" key="1">
    <source>
        <dbReference type="EMBL" id="GAA54138.1"/>
    </source>
</evidence>
<keyword evidence="2" id="KW-1185">Reference proteome</keyword>
<dbReference type="EMBL" id="DF143746">
    <property type="protein sequence ID" value="GAA54138.1"/>
    <property type="molecule type" value="Genomic_DNA"/>
</dbReference>
<feature type="non-terminal residue" evidence="1">
    <location>
        <position position="618"/>
    </location>
</feature>
<dbReference type="Proteomes" id="UP000008909">
    <property type="component" value="Unassembled WGS sequence"/>
</dbReference>
<reference key="2">
    <citation type="submission" date="2011-10" db="EMBL/GenBank/DDBJ databases">
        <title>The genome and transcriptome sequence of Clonorchis sinensis provide insights into the carcinogenic liver fluke.</title>
        <authorList>
            <person name="Wang X."/>
            <person name="Huang Y."/>
            <person name="Chen W."/>
            <person name="Liu H."/>
            <person name="Guo L."/>
            <person name="Chen Y."/>
            <person name="Luo F."/>
            <person name="Zhou W."/>
            <person name="Sun J."/>
            <person name="Mao Q."/>
            <person name="Liang P."/>
            <person name="Zhou C."/>
            <person name="Tian Y."/>
            <person name="Men J."/>
            <person name="Lv X."/>
            <person name="Huang L."/>
            <person name="Zhou J."/>
            <person name="Hu Y."/>
            <person name="Li R."/>
            <person name="Zhang F."/>
            <person name="Lei H."/>
            <person name="Li X."/>
            <person name="Hu X."/>
            <person name="Liang C."/>
            <person name="Xu J."/>
            <person name="Wu Z."/>
            <person name="Yu X."/>
        </authorList>
    </citation>
    <scope>NUCLEOTIDE SEQUENCE</scope>
    <source>
        <strain>Henan</strain>
    </source>
</reference>
<evidence type="ECO:0000313" key="2">
    <source>
        <dbReference type="Proteomes" id="UP000008909"/>
    </source>
</evidence>
<reference evidence="1" key="1">
    <citation type="journal article" date="2011" name="Genome Biol.">
        <title>The draft genome of the carcinogenic human liver fluke Clonorchis sinensis.</title>
        <authorList>
            <person name="Wang X."/>
            <person name="Chen W."/>
            <person name="Huang Y."/>
            <person name="Sun J."/>
            <person name="Men J."/>
            <person name="Liu H."/>
            <person name="Luo F."/>
            <person name="Guo L."/>
            <person name="Lv X."/>
            <person name="Deng C."/>
            <person name="Zhou C."/>
            <person name="Fan Y."/>
            <person name="Li X."/>
            <person name="Huang L."/>
            <person name="Hu Y."/>
            <person name="Liang C."/>
            <person name="Hu X."/>
            <person name="Xu J."/>
            <person name="Yu X."/>
        </authorList>
    </citation>
    <scope>NUCLEOTIDE SEQUENCE [LARGE SCALE GENOMIC DNA]</scope>
    <source>
        <strain evidence="1">Henan</strain>
    </source>
</reference>
<accession>G7YMF7</accession>
<proteinExistence type="predicted"/>
<sequence length="618" mass="69911">MDDCLALHAAQKTVSANSATWCWKLDAAKAKKPTSQRLAKELARDVQTENLAEKNIAITVAEWELTVSIKLNQLRELLHWNQKQLDKVQPKLTDSDYVSSQQQPELVWAPKQYPSPRTTMTFTTNSTFMPHRPSRGAISRVALLAAYSRAGVRKTRTPRLAIEKLVDPEVKRNYQNQLVECLPDGTVSDINDHWEKISKALLKGFKYITVYIYAYEIRLALWLYGSEASVSTLMLLSLMMMNEGRYEKSGCCWCCSPSMMRTIIFAEALTPSYLEATNHKSRIRLVHVVTDEGSQSKIAVLPKKAFFSEDRIESAGFTIEPFGFFVLASPVGFSEEGQIPIKKELFAKFGNYMANIPSASGAPGEETYQDHHARRTEELPRTSMLIVFQCSLNADCQCHVLNAPELPECCRQEGALRFRSSGYITDDILDAVQLPSLISIAGRNSHCRSEYVHRWRYPCRCRRVTRRVQYYLADTRDTRETGEDRINAAPHWLLYDPDMALKYPFYTASHRSARGIVVYEIVVNTCLRGITVPRCFHSVHITASFIVLCSGVRQSLQLLYGKYAVLTAEDDTKCSCLNSLSGCKLIPLDTFEGFLPRIRRISLHSGYLMSDSDGLLAT</sequence>
<protein>
    <submittedName>
        <fullName evidence="1">Uncharacterized protein</fullName>
    </submittedName>
</protein>
<gene>
    <name evidence="1" type="ORF">CLF_112366</name>
</gene>